<feature type="domain" description="Fibronectin type-III" evidence="3">
    <location>
        <begin position="108"/>
        <end position="196"/>
    </location>
</feature>
<accession>A0A1X7TGM3</accession>
<evidence type="ECO:0000256" key="2">
    <source>
        <dbReference type="SAM" id="SignalP"/>
    </source>
</evidence>
<proteinExistence type="predicted"/>
<dbReference type="EnsemblMetazoa" id="Aqu2.1.13828_001">
    <property type="protein sequence ID" value="Aqu2.1.13828_001"/>
    <property type="gene ID" value="Aqu2.1.13828"/>
</dbReference>
<reference evidence="4" key="1">
    <citation type="submission" date="2017-05" db="UniProtKB">
        <authorList>
            <consortium name="EnsemblMetazoa"/>
        </authorList>
    </citation>
    <scope>IDENTIFICATION</scope>
</reference>
<keyword evidence="2" id="KW-0732">Signal</keyword>
<dbReference type="SMART" id="SM00060">
    <property type="entry name" value="FN3"/>
    <property type="match status" value="2"/>
</dbReference>
<name>A0A1X7TGM3_AMPQE</name>
<keyword evidence="1" id="KW-0812">Transmembrane</keyword>
<feature type="chain" id="PRO_5012394871" description="Fibronectin type-III domain-containing protein" evidence="2">
    <location>
        <begin position="16"/>
        <end position="602"/>
    </location>
</feature>
<sequence>MFFLLFGFLIRFCLTEYTTQPVSLNTSLNSTVTFTCEATGVTFIFFYVGETPASETININRGFTELGQDTINGTIRRRQLSVHAREINNNTYMHCFAAPGDIISVLDSVGDLNDTFINGSSILLTWTAPYTLDNVPITGYYIVNGLVNVTTTNKSIILSATNPDPCILNNVSVSPINDVGMGSSNNISFYYETVPLITPPVSVAPVIDGQKVLLNISIDVSTICKGEYPNSITINILSTDNTVISNTSIPIQVNNNQLMIVTGSTLVTNLNTFTLNVSLSNNGGKFNDDMSSFGFSFLGPVTNIDSSIDNCSTINITWTAPTVDDRVSVLFYNLSIYDAIANQFLRSVSVYNASYQFVDNNLFIHRYTYVITGVNELGEGVSVNDTFSYQRVPITVQNVSLDALSYTQNVVIFQFYIPIILECVGQAPEYVTVTVICNGTDSSTTYQIKNMNDITGLISIPLNHQCIISIVLSNEAGSSEPFILSINAYHLSSPNITNVTTIDTTTTQTFPTTTAISRSFSISTVIVLTTSSGVVIILLLLIIMTLIVFVILNKRKLNRFASLQQQQVPTAHNEAYEFNTLMINANPAYEEIRGNRGGAVNI</sequence>
<evidence type="ECO:0000313" key="4">
    <source>
        <dbReference type="EnsemblMetazoa" id="Aqu2.1.13828_001"/>
    </source>
</evidence>
<organism evidence="4">
    <name type="scientific">Amphimedon queenslandica</name>
    <name type="common">Sponge</name>
    <dbReference type="NCBI Taxonomy" id="400682"/>
    <lineage>
        <taxon>Eukaryota</taxon>
        <taxon>Metazoa</taxon>
        <taxon>Porifera</taxon>
        <taxon>Demospongiae</taxon>
        <taxon>Heteroscleromorpha</taxon>
        <taxon>Haplosclerida</taxon>
        <taxon>Niphatidae</taxon>
        <taxon>Amphimedon</taxon>
    </lineage>
</organism>
<dbReference type="InterPro" id="IPR036116">
    <property type="entry name" value="FN3_sf"/>
</dbReference>
<keyword evidence="1" id="KW-1133">Transmembrane helix</keyword>
<dbReference type="AlphaFoldDB" id="A0A1X7TGM3"/>
<dbReference type="InterPro" id="IPR003961">
    <property type="entry name" value="FN3_dom"/>
</dbReference>
<evidence type="ECO:0000256" key="1">
    <source>
        <dbReference type="SAM" id="Phobius"/>
    </source>
</evidence>
<feature type="signal peptide" evidence="2">
    <location>
        <begin position="1"/>
        <end position="15"/>
    </location>
</feature>
<evidence type="ECO:0000259" key="3">
    <source>
        <dbReference type="PROSITE" id="PS50853"/>
    </source>
</evidence>
<keyword evidence="1" id="KW-0472">Membrane</keyword>
<dbReference type="PROSITE" id="PS50853">
    <property type="entry name" value="FN3"/>
    <property type="match status" value="1"/>
</dbReference>
<feature type="transmembrane region" description="Helical" evidence="1">
    <location>
        <begin position="525"/>
        <end position="552"/>
    </location>
</feature>
<dbReference type="InParanoid" id="A0A1X7TGM3"/>
<protein>
    <recommendedName>
        <fullName evidence="3">Fibronectin type-III domain-containing protein</fullName>
    </recommendedName>
</protein>
<dbReference type="CDD" id="cd00063">
    <property type="entry name" value="FN3"/>
    <property type="match status" value="1"/>
</dbReference>
<dbReference type="SUPFAM" id="SSF49265">
    <property type="entry name" value="Fibronectin type III"/>
    <property type="match status" value="1"/>
</dbReference>